<dbReference type="InterPro" id="IPR050109">
    <property type="entry name" value="HTH-type_TetR-like_transc_reg"/>
</dbReference>
<keyword evidence="7" id="KW-1185">Reference proteome</keyword>
<evidence type="ECO:0000256" key="3">
    <source>
        <dbReference type="ARBA" id="ARBA00023163"/>
    </source>
</evidence>
<keyword evidence="2 4" id="KW-0238">DNA-binding</keyword>
<dbReference type="GO" id="GO:0000976">
    <property type="term" value="F:transcription cis-regulatory region binding"/>
    <property type="evidence" value="ECO:0007669"/>
    <property type="project" value="TreeGrafter"/>
</dbReference>
<comment type="caution">
    <text evidence="6">The sequence shown here is derived from an EMBL/GenBank/DDBJ whole genome shotgun (WGS) entry which is preliminary data.</text>
</comment>
<proteinExistence type="predicted"/>
<evidence type="ECO:0000259" key="5">
    <source>
        <dbReference type="PROSITE" id="PS50977"/>
    </source>
</evidence>
<dbReference type="PANTHER" id="PTHR30055">
    <property type="entry name" value="HTH-TYPE TRANSCRIPTIONAL REGULATOR RUTR"/>
    <property type="match status" value="1"/>
</dbReference>
<protein>
    <submittedName>
        <fullName evidence="6">TetR family transcriptional regulator</fullName>
    </submittedName>
</protein>
<accession>A0A917ADW2</accession>
<dbReference type="PROSITE" id="PS50977">
    <property type="entry name" value="HTH_TETR_2"/>
    <property type="match status" value="1"/>
</dbReference>
<dbReference type="SUPFAM" id="SSF48498">
    <property type="entry name" value="Tetracyclin repressor-like, C-terminal domain"/>
    <property type="match status" value="1"/>
</dbReference>
<dbReference type="PANTHER" id="PTHR30055:SF220">
    <property type="entry name" value="TETR-FAMILY REGULATORY PROTEIN"/>
    <property type="match status" value="1"/>
</dbReference>
<dbReference type="EMBL" id="BMFJ01000002">
    <property type="protein sequence ID" value="GGE44591.1"/>
    <property type="molecule type" value="Genomic_DNA"/>
</dbReference>
<evidence type="ECO:0000256" key="1">
    <source>
        <dbReference type="ARBA" id="ARBA00023015"/>
    </source>
</evidence>
<dbReference type="Proteomes" id="UP000612855">
    <property type="component" value="Unassembled WGS sequence"/>
</dbReference>
<dbReference type="InterPro" id="IPR001647">
    <property type="entry name" value="HTH_TetR"/>
</dbReference>
<sequence length="187" mass="19665">MTATRSYHHGNLKPALIAAGLEILESEGLDRLSLRACAERVGVSHTAPKNHFGNVTGLLTAIAAEGQTCLHAAMTDGLNPDAPRAERRRAAAEGYVAFARAHPALFELMWARGRVDFSDPVLAAAMSASFAVLRDVAGASGDPAAASVRDWCTVHGFALLSLQGVFDKDGMRHLGVQDILPDPPSGA</sequence>
<dbReference type="Gene3D" id="1.10.357.10">
    <property type="entry name" value="Tetracycline Repressor, domain 2"/>
    <property type="match status" value="1"/>
</dbReference>
<keyword evidence="3" id="KW-0804">Transcription</keyword>
<keyword evidence="1" id="KW-0805">Transcription regulation</keyword>
<dbReference type="Pfam" id="PF13305">
    <property type="entry name" value="TetR_C_33"/>
    <property type="match status" value="1"/>
</dbReference>
<evidence type="ECO:0000256" key="2">
    <source>
        <dbReference type="ARBA" id="ARBA00023125"/>
    </source>
</evidence>
<gene>
    <name evidence="6" type="ORF">GCM10011360_34780</name>
</gene>
<dbReference type="GO" id="GO:0003700">
    <property type="term" value="F:DNA-binding transcription factor activity"/>
    <property type="evidence" value="ECO:0007669"/>
    <property type="project" value="TreeGrafter"/>
</dbReference>
<dbReference type="InterPro" id="IPR009057">
    <property type="entry name" value="Homeodomain-like_sf"/>
</dbReference>
<dbReference type="SUPFAM" id="SSF46689">
    <property type="entry name" value="Homeodomain-like"/>
    <property type="match status" value="1"/>
</dbReference>
<dbReference type="InterPro" id="IPR036271">
    <property type="entry name" value="Tet_transcr_reg_TetR-rel_C_sf"/>
</dbReference>
<feature type="domain" description="HTH tetR-type" evidence="5">
    <location>
        <begin position="10"/>
        <end position="70"/>
    </location>
</feature>
<organism evidence="6 7">
    <name type="scientific">Primorskyibacter flagellatus</name>
    <dbReference type="NCBI Taxonomy" id="1387277"/>
    <lineage>
        <taxon>Bacteria</taxon>
        <taxon>Pseudomonadati</taxon>
        <taxon>Pseudomonadota</taxon>
        <taxon>Alphaproteobacteria</taxon>
        <taxon>Rhodobacterales</taxon>
        <taxon>Roseobacteraceae</taxon>
        <taxon>Primorskyibacter</taxon>
    </lineage>
</organism>
<dbReference type="RefSeq" id="WP_188479085.1">
    <property type="nucleotide sequence ID" value="NZ_BMFJ01000002.1"/>
</dbReference>
<evidence type="ECO:0000256" key="4">
    <source>
        <dbReference type="PROSITE-ProRule" id="PRU00335"/>
    </source>
</evidence>
<feature type="DNA-binding region" description="H-T-H motif" evidence="4">
    <location>
        <begin position="33"/>
        <end position="52"/>
    </location>
</feature>
<dbReference type="InterPro" id="IPR025996">
    <property type="entry name" value="MT1864/Rv1816-like_C"/>
</dbReference>
<evidence type="ECO:0000313" key="7">
    <source>
        <dbReference type="Proteomes" id="UP000612855"/>
    </source>
</evidence>
<reference evidence="7" key="1">
    <citation type="journal article" date="2019" name="Int. J. Syst. Evol. Microbiol.">
        <title>The Global Catalogue of Microorganisms (GCM) 10K type strain sequencing project: providing services to taxonomists for standard genome sequencing and annotation.</title>
        <authorList>
            <consortium name="The Broad Institute Genomics Platform"/>
            <consortium name="The Broad Institute Genome Sequencing Center for Infectious Disease"/>
            <person name="Wu L."/>
            <person name="Ma J."/>
        </authorList>
    </citation>
    <scope>NUCLEOTIDE SEQUENCE [LARGE SCALE GENOMIC DNA]</scope>
    <source>
        <strain evidence="7">CGMCC 1.12664</strain>
    </source>
</reference>
<name>A0A917ADW2_9RHOB</name>
<evidence type="ECO:0000313" key="6">
    <source>
        <dbReference type="EMBL" id="GGE44591.1"/>
    </source>
</evidence>
<dbReference type="AlphaFoldDB" id="A0A917ADW2"/>